<feature type="domain" description="G-patch" evidence="8">
    <location>
        <begin position="38"/>
        <end position="84"/>
    </location>
</feature>
<dbReference type="PROSITE" id="PS50174">
    <property type="entry name" value="G_PATCH"/>
    <property type="match status" value="1"/>
</dbReference>
<keyword evidence="2" id="KW-0479">Metal-binding</keyword>
<dbReference type="SMART" id="SM00443">
    <property type="entry name" value="G_patch"/>
    <property type="match status" value="1"/>
</dbReference>
<evidence type="ECO:0000256" key="5">
    <source>
        <dbReference type="ARBA" id="ARBA00023125"/>
    </source>
</evidence>
<reference evidence="9" key="1">
    <citation type="submission" date="2019-08" db="EMBL/GenBank/DDBJ databases">
        <title>The improved chromosome-level genome for the pearl oyster Pinctada fucata martensii using PacBio sequencing and Hi-C.</title>
        <authorList>
            <person name="Zheng Z."/>
        </authorList>
    </citation>
    <scope>NUCLEOTIDE SEQUENCE</scope>
    <source>
        <strain evidence="9">ZZ-2019</strain>
        <tissue evidence="9">Adductor muscle</tissue>
    </source>
</reference>
<keyword evidence="6" id="KW-0539">Nucleus</keyword>
<name>A0AA88Y2T5_PINIB</name>
<gene>
    <name evidence="9" type="ORF">FSP39_016287</name>
</gene>
<dbReference type="GO" id="GO:0001227">
    <property type="term" value="F:DNA-binding transcription repressor activity, RNA polymerase II-specific"/>
    <property type="evidence" value="ECO:0007669"/>
    <property type="project" value="TreeGrafter"/>
</dbReference>
<comment type="caution">
    <text evidence="9">The sequence shown here is derived from an EMBL/GenBank/DDBJ whole genome shotgun (WGS) entry which is preliminary data.</text>
</comment>
<evidence type="ECO:0000256" key="4">
    <source>
        <dbReference type="ARBA" id="ARBA00022833"/>
    </source>
</evidence>
<keyword evidence="3" id="KW-0863">Zinc-finger</keyword>
<dbReference type="GO" id="GO:0008270">
    <property type="term" value="F:zinc ion binding"/>
    <property type="evidence" value="ECO:0007669"/>
    <property type="project" value="UniProtKB-KW"/>
</dbReference>
<evidence type="ECO:0000256" key="1">
    <source>
        <dbReference type="ARBA" id="ARBA00004123"/>
    </source>
</evidence>
<feature type="compositionally biased region" description="Basic and acidic residues" evidence="7">
    <location>
        <begin position="198"/>
        <end position="210"/>
    </location>
</feature>
<dbReference type="PANTHER" id="PTHR46297">
    <property type="entry name" value="ZINC FINGER CCCH-TYPE WITH G PATCH DOMAIN-CONTAINING PROTEIN"/>
    <property type="match status" value="1"/>
</dbReference>
<dbReference type="AlphaFoldDB" id="A0AA88Y2T5"/>
<dbReference type="PANTHER" id="PTHR46297:SF1">
    <property type="entry name" value="ZINC FINGER CCCH-TYPE WITH G PATCH DOMAIN-CONTAINING PROTEIN"/>
    <property type="match status" value="1"/>
</dbReference>
<evidence type="ECO:0000313" key="10">
    <source>
        <dbReference type="Proteomes" id="UP001186944"/>
    </source>
</evidence>
<dbReference type="Pfam" id="PF01585">
    <property type="entry name" value="G-patch"/>
    <property type="match status" value="1"/>
</dbReference>
<evidence type="ECO:0000256" key="6">
    <source>
        <dbReference type="ARBA" id="ARBA00023242"/>
    </source>
</evidence>
<sequence>MSFATSQELGKGGLGRPCQVDRCDYPYNVSVTLSLIYIMGIGSKLMAKMGYVTGQGLGKDGQGRADPVPIQLIPQGKSLDKIMELKEIAGDQDLFDAMKKQKRKAKKQEQKNEAAYKNIPRANVFDFINKKLGGKRGDVKSLVRHHKETKKEPAKQISERDLHSKSDRNINVQLFKTHEEMKNVEKELARLKQGLSRNQDRDKRAADNIRQKIQSTEAYLQKLKSSEKAMENHKQKRNDRKKLTIF</sequence>
<evidence type="ECO:0000256" key="3">
    <source>
        <dbReference type="ARBA" id="ARBA00022771"/>
    </source>
</evidence>
<dbReference type="InterPro" id="IPR000467">
    <property type="entry name" value="G_patch_dom"/>
</dbReference>
<evidence type="ECO:0000313" key="9">
    <source>
        <dbReference type="EMBL" id="KAK3088218.1"/>
    </source>
</evidence>
<dbReference type="GO" id="GO:0000978">
    <property type="term" value="F:RNA polymerase II cis-regulatory region sequence-specific DNA binding"/>
    <property type="evidence" value="ECO:0007669"/>
    <property type="project" value="TreeGrafter"/>
</dbReference>
<evidence type="ECO:0000256" key="2">
    <source>
        <dbReference type="ARBA" id="ARBA00022723"/>
    </source>
</evidence>
<feature type="compositionally biased region" description="Basic and acidic residues" evidence="7">
    <location>
        <begin position="224"/>
        <end position="233"/>
    </location>
</feature>
<evidence type="ECO:0000256" key="7">
    <source>
        <dbReference type="SAM" id="MobiDB-lite"/>
    </source>
</evidence>
<keyword evidence="10" id="KW-1185">Reference proteome</keyword>
<proteinExistence type="predicted"/>
<accession>A0AA88Y2T5</accession>
<dbReference type="EMBL" id="VSWD01000011">
    <property type="protein sequence ID" value="KAK3088218.1"/>
    <property type="molecule type" value="Genomic_DNA"/>
</dbReference>
<dbReference type="Proteomes" id="UP001186944">
    <property type="component" value="Unassembled WGS sequence"/>
</dbReference>
<keyword evidence="4" id="KW-0862">Zinc</keyword>
<feature type="region of interest" description="Disordered" evidence="7">
    <location>
        <begin position="193"/>
        <end position="246"/>
    </location>
</feature>
<protein>
    <recommendedName>
        <fullName evidence="8">G-patch domain-containing protein</fullName>
    </recommendedName>
</protein>
<comment type="subcellular location">
    <subcellularLocation>
        <location evidence="1">Nucleus</location>
    </subcellularLocation>
</comment>
<evidence type="ECO:0000259" key="8">
    <source>
        <dbReference type="PROSITE" id="PS50174"/>
    </source>
</evidence>
<keyword evidence="5" id="KW-0238">DNA-binding</keyword>
<dbReference type="GO" id="GO:0005634">
    <property type="term" value="C:nucleus"/>
    <property type="evidence" value="ECO:0007669"/>
    <property type="project" value="UniProtKB-SubCell"/>
</dbReference>
<organism evidence="9 10">
    <name type="scientific">Pinctada imbricata</name>
    <name type="common">Atlantic pearl-oyster</name>
    <name type="synonym">Pinctada martensii</name>
    <dbReference type="NCBI Taxonomy" id="66713"/>
    <lineage>
        <taxon>Eukaryota</taxon>
        <taxon>Metazoa</taxon>
        <taxon>Spiralia</taxon>
        <taxon>Lophotrochozoa</taxon>
        <taxon>Mollusca</taxon>
        <taxon>Bivalvia</taxon>
        <taxon>Autobranchia</taxon>
        <taxon>Pteriomorphia</taxon>
        <taxon>Pterioida</taxon>
        <taxon>Pterioidea</taxon>
        <taxon>Pteriidae</taxon>
        <taxon>Pinctada</taxon>
    </lineage>
</organism>